<dbReference type="CDD" id="cd01949">
    <property type="entry name" value="GGDEF"/>
    <property type="match status" value="1"/>
</dbReference>
<dbReference type="PANTHER" id="PTHR45138:SF9">
    <property type="entry name" value="DIGUANYLATE CYCLASE DGCM-RELATED"/>
    <property type="match status" value="1"/>
</dbReference>
<protein>
    <recommendedName>
        <fullName evidence="1">diguanylate cyclase</fullName>
        <ecNumber evidence="1">2.7.7.65</ecNumber>
    </recommendedName>
</protein>
<organism evidence="5 6">
    <name type="scientific">Rhodoferax potami</name>
    <dbReference type="NCBI Taxonomy" id="3068338"/>
    <lineage>
        <taxon>Bacteria</taxon>
        <taxon>Pseudomonadati</taxon>
        <taxon>Pseudomonadota</taxon>
        <taxon>Betaproteobacteria</taxon>
        <taxon>Burkholderiales</taxon>
        <taxon>Comamonadaceae</taxon>
        <taxon>Rhodoferax</taxon>
    </lineage>
</organism>
<dbReference type="EMBL" id="JAVBIK010000001">
    <property type="protein sequence ID" value="MDT7518739.1"/>
    <property type="molecule type" value="Genomic_DNA"/>
</dbReference>
<dbReference type="SUPFAM" id="SSF55073">
    <property type="entry name" value="Nucleotide cyclase"/>
    <property type="match status" value="1"/>
</dbReference>
<feature type="transmembrane region" description="Helical" evidence="3">
    <location>
        <begin position="102"/>
        <end position="124"/>
    </location>
</feature>
<dbReference type="Gene3D" id="3.30.70.270">
    <property type="match status" value="1"/>
</dbReference>
<gene>
    <name evidence="5" type="ORF">RAE19_08475</name>
</gene>
<keyword evidence="3" id="KW-0472">Membrane</keyword>
<dbReference type="Proteomes" id="UP001321700">
    <property type="component" value="Unassembled WGS sequence"/>
</dbReference>
<dbReference type="GO" id="GO:0052621">
    <property type="term" value="F:diguanylate cyclase activity"/>
    <property type="evidence" value="ECO:0007669"/>
    <property type="project" value="UniProtKB-EC"/>
</dbReference>
<dbReference type="InterPro" id="IPR029787">
    <property type="entry name" value="Nucleotide_cyclase"/>
</dbReference>
<comment type="caution">
    <text evidence="5">The sequence shown here is derived from an EMBL/GenBank/DDBJ whole genome shotgun (WGS) entry which is preliminary data.</text>
</comment>
<dbReference type="InterPro" id="IPR050469">
    <property type="entry name" value="Diguanylate_Cyclase"/>
</dbReference>
<name>A0ABU3KLS3_9BURK</name>
<evidence type="ECO:0000256" key="1">
    <source>
        <dbReference type="ARBA" id="ARBA00012528"/>
    </source>
</evidence>
<feature type="transmembrane region" description="Helical" evidence="3">
    <location>
        <begin position="158"/>
        <end position="177"/>
    </location>
</feature>
<evidence type="ECO:0000259" key="4">
    <source>
        <dbReference type="PROSITE" id="PS50887"/>
    </source>
</evidence>
<dbReference type="SMART" id="SM00267">
    <property type="entry name" value="GGDEF"/>
    <property type="match status" value="1"/>
</dbReference>
<keyword evidence="3" id="KW-0812">Transmembrane</keyword>
<dbReference type="InterPro" id="IPR000160">
    <property type="entry name" value="GGDEF_dom"/>
</dbReference>
<keyword evidence="5" id="KW-0808">Transferase</keyword>
<feature type="transmembrane region" description="Helical" evidence="3">
    <location>
        <begin position="75"/>
        <end position="95"/>
    </location>
</feature>
<keyword evidence="3" id="KW-1133">Transmembrane helix</keyword>
<proteinExistence type="predicted"/>
<reference evidence="5 6" key="1">
    <citation type="submission" date="2023-08" db="EMBL/GenBank/DDBJ databases">
        <title>Rhodoferax potami sp. nov. and Rhodoferax mekongensis sp. nov., isolated from the Mekong River in Thailand.</title>
        <authorList>
            <person name="Kitikhun S."/>
            <person name="Charoenyingcharoen P."/>
            <person name="Siriarchawattana P."/>
            <person name="Likhitrattanapisal S."/>
            <person name="Nilsakha T."/>
            <person name="Chanpet A."/>
            <person name="Rattanawaree P."/>
            <person name="Ingsriswang S."/>
        </authorList>
    </citation>
    <scope>NUCLEOTIDE SEQUENCE [LARGE SCALE GENOMIC DNA]</scope>
    <source>
        <strain evidence="5 6">TBRC 17660</strain>
    </source>
</reference>
<sequence length="408" mass="45078">MFFSPWYHRCRARFIASKLENDRVQGEATIESLKRYRRLAFFLVPLHAALAWFFAHFTPPEFRPELAQWAHDLAYAQGLACVGVLVTVLAGHMFLERNTRATAGAITLQIFIAAAYLSFGAYITLLDLEYNAGAGLASFLLICVTFGVLALMRPAISVPVFSLSYVVFAVLLENAFINRSQLPSLRIVAFITPALALMASIMNWNQYARAVVLRRQLSKSNADLVAQQAELAFLADHDALTGLYNRREFMRLAHMELLRATRVPCHTAVIMVDLDFFKSVNDRYGHPGGDAVLKATAQCLSYSLRVTDTLARMGGEEFIVLLPDTGREGAMQVASKLRDAIRAMDVDFEGQPIQVTASFGVSTLAPTVRGTADAIYAAADRALYVAKQTGRDKVEYAAPEASELKHKA</sequence>
<dbReference type="Pfam" id="PF00990">
    <property type="entry name" value="GGDEF"/>
    <property type="match status" value="1"/>
</dbReference>
<keyword evidence="5" id="KW-0548">Nucleotidyltransferase</keyword>
<feature type="transmembrane region" description="Helical" evidence="3">
    <location>
        <begin position="39"/>
        <end position="55"/>
    </location>
</feature>
<evidence type="ECO:0000313" key="5">
    <source>
        <dbReference type="EMBL" id="MDT7518739.1"/>
    </source>
</evidence>
<feature type="domain" description="GGDEF" evidence="4">
    <location>
        <begin position="265"/>
        <end position="399"/>
    </location>
</feature>
<keyword evidence="6" id="KW-1185">Reference proteome</keyword>
<dbReference type="EC" id="2.7.7.65" evidence="1"/>
<dbReference type="InterPro" id="IPR043128">
    <property type="entry name" value="Rev_trsase/Diguanyl_cyclase"/>
</dbReference>
<dbReference type="PANTHER" id="PTHR45138">
    <property type="entry name" value="REGULATORY COMPONENTS OF SENSORY TRANSDUCTION SYSTEM"/>
    <property type="match status" value="1"/>
</dbReference>
<dbReference type="PROSITE" id="PS50887">
    <property type="entry name" value="GGDEF"/>
    <property type="match status" value="1"/>
</dbReference>
<feature type="transmembrane region" description="Helical" evidence="3">
    <location>
        <begin position="183"/>
        <end position="205"/>
    </location>
</feature>
<evidence type="ECO:0000256" key="3">
    <source>
        <dbReference type="SAM" id="Phobius"/>
    </source>
</evidence>
<dbReference type="RefSeq" id="WP_313874458.1">
    <property type="nucleotide sequence ID" value="NZ_JAVBIK010000001.1"/>
</dbReference>
<dbReference type="NCBIfam" id="TIGR00254">
    <property type="entry name" value="GGDEF"/>
    <property type="match status" value="1"/>
</dbReference>
<comment type="catalytic activity">
    <reaction evidence="2">
        <text>2 GTP = 3',3'-c-di-GMP + 2 diphosphate</text>
        <dbReference type="Rhea" id="RHEA:24898"/>
        <dbReference type="ChEBI" id="CHEBI:33019"/>
        <dbReference type="ChEBI" id="CHEBI:37565"/>
        <dbReference type="ChEBI" id="CHEBI:58805"/>
        <dbReference type="EC" id="2.7.7.65"/>
    </reaction>
</comment>
<evidence type="ECO:0000256" key="2">
    <source>
        <dbReference type="ARBA" id="ARBA00034247"/>
    </source>
</evidence>
<feature type="transmembrane region" description="Helical" evidence="3">
    <location>
        <begin position="130"/>
        <end position="151"/>
    </location>
</feature>
<accession>A0ABU3KLS3</accession>
<evidence type="ECO:0000313" key="6">
    <source>
        <dbReference type="Proteomes" id="UP001321700"/>
    </source>
</evidence>